<feature type="compositionally biased region" description="Basic and acidic residues" evidence="10">
    <location>
        <begin position="39"/>
        <end position="48"/>
    </location>
</feature>
<dbReference type="GO" id="GO:0005634">
    <property type="term" value="C:nucleus"/>
    <property type="evidence" value="ECO:0007669"/>
    <property type="project" value="UniProtKB-SubCell"/>
</dbReference>
<evidence type="ECO:0000256" key="4">
    <source>
        <dbReference type="ARBA" id="ARBA00022490"/>
    </source>
</evidence>
<evidence type="ECO:0000256" key="6">
    <source>
        <dbReference type="ARBA" id="ARBA00022679"/>
    </source>
</evidence>
<dbReference type="EC" id="2.1.1.85" evidence="3"/>
<evidence type="ECO:0000313" key="11">
    <source>
        <dbReference type="EMBL" id="OCF34694.1"/>
    </source>
</evidence>
<dbReference type="GO" id="GO:0018064">
    <property type="term" value="F:protein-L-histidine N-tele-methyltransferase activity"/>
    <property type="evidence" value="ECO:0007669"/>
    <property type="project" value="UniProtKB-EC"/>
</dbReference>
<evidence type="ECO:0000256" key="3">
    <source>
        <dbReference type="ARBA" id="ARBA00012533"/>
    </source>
</evidence>
<evidence type="ECO:0000256" key="5">
    <source>
        <dbReference type="ARBA" id="ARBA00022603"/>
    </source>
</evidence>
<dbReference type="GO" id="GO:0032259">
    <property type="term" value="P:methylation"/>
    <property type="evidence" value="ECO:0007669"/>
    <property type="project" value="UniProtKB-KW"/>
</dbReference>
<feature type="region of interest" description="Disordered" evidence="10">
    <location>
        <begin position="1"/>
        <end position="48"/>
    </location>
</feature>
<sequence>MFKFDFQLEEEDEDVQIPSLPTPTAGPSTTRTAASIDPTQEKRSLTDAERCHDVSLDELLKSLPVEISYSPLYHSSLETPLLRRDLFDARFQLYNRAESTAHPDAAANSDPDPTGNRQTEQAGNAAEGDEYVDAQTDLIPGLYEGGLKSWEGGVDLVEVLNGVGVEGGVGEWVRGGRVLEVGCGTSLPTAYLLRSLLSIPPATTIATSTVKTTFHLQDYNSLVLSLVSLPNLILAALPFLPTEVLHAPDEEEDVEAVLPDLEQPGNIHITPALIEAFKALLQEKNVELVFTYGHWAGLAAELQDRNPKDSQRGAGYGLILTAETIYAEESHQSLLDVLRAGLKKGTKGIEHVDVGLEESLGDLKVGDEWKRRPLRDGGDGFVLVAAKVLYFGVGGGLQGFLERVKASGGWYKNVKEWVKGVGRKVVQVGW</sequence>
<keyword evidence="4" id="KW-0963">Cytoplasm</keyword>
<name>A0A1B9GUI0_9TREE</name>
<dbReference type="Gene3D" id="3.40.50.150">
    <property type="entry name" value="Vaccinia Virus protein VP39"/>
    <property type="match status" value="1"/>
</dbReference>
<evidence type="ECO:0000256" key="1">
    <source>
        <dbReference type="ARBA" id="ARBA00004123"/>
    </source>
</evidence>
<evidence type="ECO:0000256" key="10">
    <source>
        <dbReference type="SAM" id="MobiDB-lite"/>
    </source>
</evidence>
<keyword evidence="12" id="KW-1185">Reference proteome</keyword>
<dbReference type="STRING" id="1296120.A0A1B9GUI0"/>
<comment type="similarity">
    <text evidence="9">Belongs to the methyltransferase superfamily. METTL18 family.</text>
</comment>
<reference evidence="12" key="2">
    <citation type="submission" date="2013-12" db="EMBL/GenBank/DDBJ databases">
        <title>Evolution of pathogenesis and genome organization in the Tremellales.</title>
        <authorList>
            <person name="Cuomo C."/>
            <person name="Litvintseva A."/>
            <person name="Heitman J."/>
            <person name="Chen Y."/>
            <person name="Sun S."/>
            <person name="Springer D."/>
            <person name="Dromer F."/>
            <person name="Young S."/>
            <person name="Zeng Q."/>
            <person name="Chapman S."/>
            <person name="Gujja S."/>
            <person name="Saif S."/>
            <person name="Birren B."/>
        </authorList>
    </citation>
    <scope>NUCLEOTIDE SEQUENCE [LARGE SCALE GENOMIC DNA]</scope>
    <source>
        <strain evidence="12">BCC8398</strain>
    </source>
</reference>
<reference evidence="11 12" key="1">
    <citation type="submission" date="2013-07" db="EMBL/GenBank/DDBJ databases">
        <title>The Genome Sequence of Cryptococcus heveanensis BCC8398.</title>
        <authorList>
            <consortium name="The Broad Institute Genome Sequencing Platform"/>
            <person name="Cuomo C."/>
            <person name="Litvintseva A."/>
            <person name="Chen Y."/>
            <person name="Heitman J."/>
            <person name="Sun S."/>
            <person name="Springer D."/>
            <person name="Dromer F."/>
            <person name="Young S.K."/>
            <person name="Zeng Q."/>
            <person name="Gargeya S."/>
            <person name="Fitzgerald M."/>
            <person name="Abouelleil A."/>
            <person name="Alvarado L."/>
            <person name="Berlin A.M."/>
            <person name="Chapman S.B."/>
            <person name="Dewar J."/>
            <person name="Goldberg J."/>
            <person name="Griggs A."/>
            <person name="Gujja S."/>
            <person name="Hansen M."/>
            <person name="Howarth C."/>
            <person name="Imamovic A."/>
            <person name="Larimer J."/>
            <person name="McCowan C."/>
            <person name="Murphy C."/>
            <person name="Pearson M."/>
            <person name="Priest M."/>
            <person name="Roberts A."/>
            <person name="Saif S."/>
            <person name="Shea T."/>
            <person name="Sykes S."/>
            <person name="Wortman J."/>
            <person name="Nusbaum C."/>
            <person name="Birren B."/>
        </authorList>
    </citation>
    <scope>NUCLEOTIDE SEQUENCE [LARGE SCALE GENOMIC DNA]</scope>
    <source>
        <strain evidence="11 12">BCC8398</strain>
    </source>
</reference>
<dbReference type="OrthoDB" id="1723750at2759"/>
<gene>
    <name evidence="11" type="ORF">I316_03737</name>
</gene>
<dbReference type="InterPro" id="IPR019410">
    <property type="entry name" value="Methyltransf_16"/>
</dbReference>
<feature type="region of interest" description="Disordered" evidence="10">
    <location>
        <begin position="98"/>
        <end position="129"/>
    </location>
</feature>
<dbReference type="InterPro" id="IPR029063">
    <property type="entry name" value="SAM-dependent_MTases_sf"/>
</dbReference>
<evidence type="ECO:0000256" key="7">
    <source>
        <dbReference type="ARBA" id="ARBA00022691"/>
    </source>
</evidence>
<comment type="subcellular location">
    <subcellularLocation>
        <location evidence="2">Cytoplasm</location>
    </subcellularLocation>
    <subcellularLocation>
        <location evidence="1">Nucleus</location>
    </subcellularLocation>
</comment>
<dbReference type="PANTHER" id="PTHR14614:SF39">
    <property type="entry name" value="HISTIDINE PROTEIN METHYLTRANSFERASE 1 HOMOLOG"/>
    <property type="match status" value="1"/>
</dbReference>
<dbReference type="AlphaFoldDB" id="A0A1B9GUI0"/>
<keyword evidence="5" id="KW-0489">Methyltransferase</keyword>
<protein>
    <recommendedName>
        <fullName evidence="3">protein-histidine N-methyltransferase</fullName>
        <ecNumber evidence="3">2.1.1.85</ecNumber>
    </recommendedName>
</protein>
<evidence type="ECO:0000256" key="2">
    <source>
        <dbReference type="ARBA" id="ARBA00004496"/>
    </source>
</evidence>
<accession>A0A1B9GUI0</accession>
<keyword evidence="7" id="KW-0949">S-adenosyl-L-methionine</keyword>
<dbReference type="EMBL" id="KV700124">
    <property type="protein sequence ID" value="OCF34694.1"/>
    <property type="molecule type" value="Genomic_DNA"/>
</dbReference>
<dbReference type="GO" id="GO:0005737">
    <property type="term" value="C:cytoplasm"/>
    <property type="evidence" value="ECO:0007669"/>
    <property type="project" value="UniProtKB-SubCell"/>
</dbReference>
<keyword evidence="8" id="KW-0539">Nucleus</keyword>
<dbReference type="Proteomes" id="UP000092666">
    <property type="component" value="Unassembled WGS sequence"/>
</dbReference>
<evidence type="ECO:0000256" key="9">
    <source>
        <dbReference type="ARBA" id="ARBA00038126"/>
    </source>
</evidence>
<keyword evidence="6" id="KW-0808">Transferase</keyword>
<organism evidence="11 12">
    <name type="scientific">Kwoniella heveanensis BCC8398</name>
    <dbReference type="NCBI Taxonomy" id="1296120"/>
    <lineage>
        <taxon>Eukaryota</taxon>
        <taxon>Fungi</taxon>
        <taxon>Dikarya</taxon>
        <taxon>Basidiomycota</taxon>
        <taxon>Agaricomycotina</taxon>
        <taxon>Tremellomycetes</taxon>
        <taxon>Tremellales</taxon>
        <taxon>Cryptococcaceae</taxon>
        <taxon>Kwoniella</taxon>
    </lineage>
</organism>
<evidence type="ECO:0000313" key="12">
    <source>
        <dbReference type="Proteomes" id="UP000092666"/>
    </source>
</evidence>
<evidence type="ECO:0000256" key="8">
    <source>
        <dbReference type="ARBA" id="ARBA00023242"/>
    </source>
</evidence>
<dbReference type="PANTHER" id="PTHR14614">
    <property type="entry name" value="HEPATOCELLULAR CARCINOMA-ASSOCIATED ANTIGEN"/>
    <property type="match status" value="1"/>
</dbReference>
<proteinExistence type="inferred from homology"/>